<dbReference type="PANTHER" id="PTHR11804:SF5">
    <property type="entry name" value="OLIGOENDOPEPTIDASE F"/>
    <property type="match status" value="1"/>
</dbReference>
<dbReference type="Pfam" id="PF01432">
    <property type="entry name" value="Peptidase_M3"/>
    <property type="match status" value="1"/>
</dbReference>
<name>A0A3D8J333_9HELI</name>
<evidence type="ECO:0000256" key="4">
    <source>
        <dbReference type="ARBA" id="ARBA00022833"/>
    </source>
</evidence>
<protein>
    <submittedName>
        <fullName evidence="10">Oligoendopeptidase F</fullName>
    </submittedName>
</protein>
<keyword evidence="4 6" id="KW-0862">Zinc</keyword>
<keyword evidence="11" id="KW-1185">Reference proteome</keyword>
<dbReference type="GO" id="GO:0046872">
    <property type="term" value="F:metal ion binding"/>
    <property type="evidence" value="ECO:0007669"/>
    <property type="project" value="UniProtKB-UniRule"/>
</dbReference>
<proteinExistence type="inferred from homology"/>
<dbReference type="InterPro" id="IPR045090">
    <property type="entry name" value="Pept_M3A_M3B"/>
</dbReference>
<dbReference type="InterPro" id="IPR042088">
    <property type="entry name" value="OligoPept_F_C"/>
</dbReference>
<comment type="caution">
    <text evidence="10">The sequence shown here is derived from an EMBL/GenBank/DDBJ whole genome shotgun (WGS) entry which is preliminary data.</text>
</comment>
<organism evidence="10 11">
    <name type="scientific">Helicobacter anseris</name>
    <dbReference type="NCBI Taxonomy" id="375926"/>
    <lineage>
        <taxon>Bacteria</taxon>
        <taxon>Pseudomonadati</taxon>
        <taxon>Campylobacterota</taxon>
        <taxon>Epsilonproteobacteria</taxon>
        <taxon>Campylobacterales</taxon>
        <taxon>Helicobacteraceae</taxon>
        <taxon>Helicobacter</taxon>
    </lineage>
</organism>
<dbReference type="InterPro" id="IPR001567">
    <property type="entry name" value="Pept_M3A_M3B_dom"/>
</dbReference>
<dbReference type="GO" id="GO:0006518">
    <property type="term" value="P:peptide metabolic process"/>
    <property type="evidence" value="ECO:0007669"/>
    <property type="project" value="TreeGrafter"/>
</dbReference>
<feature type="transmembrane region" description="Helical" evidence="7">
    <location>
        <begin position="490"/>
        <end position="509"/>
    </location>
</feature>
<dbReference type="InterPro" id="IPR013647">
    <property type="entry name" value="OligopepF_N_dom"/>
</dbReference>
<dbReference type="Pfam" id="PF08439">
    <property type="entry name" value="Peptidase_M3_N"/>
    <property type="match status" value="1"/>
</dbReference>
<dbReference type="Gene3D" id="1.20.140.70">
    <property type="entry name" value="Oligopeptidase f, N-terminal domain"/>
    <property type="match status" value="1"/>
</dbReference>
<evidence type="ECO:0000259" key="8">
    <source>
        <dbReference type="Pfam" id="PF01432"/>
    </source>
</evidence>
<reference evidence="10 11" key="1">
    <citation type="submission" date="2018-04" db="EMBL/GenBank/DDBJ databases">
        <title>Novel Campyloabacter and Helicobacter Species and Strains.</title>
        <authorList>
            <person name="Mannion A.J."/>
            <person name="Shen Z."/>
            <person name="Fox J.G."/>
        </authorList>
    </citation>
    <scope>NUCLEOTIDE SEQUENCE [LARGE SCALE GENOMIC DNA]</scope>
    <source>
        <strain evidence="10 11">MIT 04-9362</strain>
    </source>
</reference>
<keyword evidence="7" id="KW-1133">Transmembrane helix</keyword>
<evidence type="ECO:0000313" key="11">
    <source>
        <dbReference type="Proteomes" id="UP000256695"/>
    </source>
</evidence>
<dbReference type="GO" id="GO:0006508">
    <property type="term" value="P:proteolysis"/>
    <property type="evidence" value="ECO:0007669"/>
    <property type="project" value="UniProtKB-KW"/>
</dbReference>
<dbReference type="InterPro" id="IPR011977">
    <property type="entry name" value="Pept_M3B_clade3"/>
</dbReference>
<keyword evidence="7" id="KW-0472">Membrane</keyword>
<dbReference type="PANTHER" id="PTHR11804">
    <property type="entry name" value="PROTEASE M3 THIMET OLIGOPEPTIDASE-RELATED"/>
    <property type="match status" value="1"/>
</dbReference>
<feature type="domain" description="Peptidase M3A/M3B catalytic" evidence="8">
    <location>
        <begin position="179"/>
        <end position="555"/>
    </location>
</feature>
<keyword evidence="3 6" id="KW-0378">Hydrolase</keyword>
<comment type="cofactor">
    <cofactor evidence="6">
        <name>Zn(2+)</name>
        <dbReference type="ChEBI" id="CHEBI:29105"/>
    </cofactor>
    <text evidence="6">Binds 1 zinc ion.</text>
</comment>
<dbReference type="EMBL" id="NXLX01000025">
    <property type="protein sequence ID" value="RDU71898.1"/>
    <property type="molecule type" value="Genomic_DNA"/>
</dbReference>
<dbReference type="NCBIfam" id="TIGR02290">
    <property type="entry name" value="M3_fam_3"/>
    <property type="match status" value="1"/>
</dbReference>
<sequence length="568" mass="66284">MEHNWDLNALFSNENEVNVFLEKLTKKAQNFEKKYNNKIAQVSLEVIAEYEELLEGIGRIMTYAFLRFAQDTRKGDFYAKCEMSCNQVEKHLLFFEIAFCALDSKKQKKILNQAGKYAYYLQKLIEKKQYQLSLEEEKILLQVAPLGADAFARLFDEFFSTLKIPYEGECKSEEEILALLHHSDRSIRKKAQKAFSAKLQESQLLLTYILNMVRKDLQIKSELRNYPNKETFRHLSNHISQKSVDSLIDIVNANMSLVERYYFAKSKILGHKLKDYDRYAPIDTSSKEVSYLEALKAVLECFKGFSPLFYEIAQKAIKQGWIDSHPRNAKRGGAFSHGAVPSAHPYVLLNFTSNHRDIFTIAHEFGHMIHQELSKQQGYLNMDTPLTTAETASVFAEMLLFDSMKKKLAKEELIGVYASKLEDIFSTMFRQVVMTNFERRIHTHDQELKPDDFNAIWLEENQRMFGKSLKLTKRYALWWSYIPHFIHSPFYCYAYAYGQLLVLALFGLYKRSDKKKFIKIYEDFLSKGGSASPRDLISAFGFDIEDPKFWEIGMQEVVKMLKEFEELL</sequence>
<dbReference type="OrthoDB" id="9766487at2"/>
<keyword evidence="5 6" id="KW-0482">Metalloprotease</keyword>
<evidence type="ECO:0000256" key="3">
    <source>
        <dbReference type="ARBA" id="ARBA00022801"/>
    </source>
</evidence>
<keyword evidence="2 6" id="KW-0479">Metal-binding</keyword>
<feature type="domain" description="Oligopeptidase F N-terminal" evidence="9">
    <location>
        <begin position="100"/>
        <end position="163"/>
    </location>
</feature>
<dbReference type="CDD" id="cd09610">
    <property type="entry name" value="M3B_PepF"/>
    <property type="match status" value="1"/>
</dbReference>
<dbReference type="Proteomes" id="UP000256695">
    <property type="component" value="Unassembled WGS sequence"/>
</dbReference>
<dbReference type="GO" id="GO:0004222">
    <property type="term" value="F:metalloendopeptidase activity"/>
    <property type="evidence" value="ECO:0007669"/>
    <property type="project" value="InterPro"/>
</dbReference>
<accession>A0A3D8J333</accession>
<evidence type="ECO:0000256" key="2">
    <source>
        <dbReference type="ARBA" id="ARBA00022723"/>
    </source>
</evidence>
<evidence type="ECO:0000313" key="10">
    <source>
        <dbReference type="EMBL" id="RDU71898.1"/>
    </source>
</evidence>
<evidence type="ECO:0000256" key="6">
    <source>
        <dbReference type="RuleBase" id="RU003435"/>
    </source>
</evidence>
<gene>
    <name evidence="10" type="ORF">CQA57_07475</name>
</gene>
<evidence type="ECO:0000259" key="9">
    <source>
        <dbReference type="Pfam" id="PF08439"/>
    </source>
</evidence>
<evidence type="ECO:0000256" key="7">
    <source>
        <dbReference type="SAM" id="Phobius"/>
    </source>
</evidence>
<dbReference type="RefSeq" id="WP_115579627.1">
    <property type="nucleotide sequence ID" value="NZ_NXLX01000025.1"/>
</dbReference>
<dbReference type="AlphaFoldDB" id="A0A3D8J333"/>
<dbReference type="SUPFAM" id="SSF55486">
    <property type="entry name" value="Metalloproteases ('zincins'), catalytic domain"/>
    <property type="match status" value="1"/>
</dbReference>
<evidence type="ECO:0000256" key="1">
    <source>
        <dbReference type="ARBA" id="ARBA00022670"/>
    </source>
</evidence>
<keyword evidence="1 6" id="KW-0645">Protease</keyword>
<keyword evidence="7" id="KW-0812">Transmembrane</keyword>
<evidence type="ECO:0000256" key="5">
    <source>
        <dbReference type="ARBA" id="ARBA00023049"/>
    </source>
</evidence>
<comment type="similarity">
    <text evidence="6">Belongs to the peptidase M3 family.</text>
</comment>
<dbReference type="Gene3D" id="1.10.1370.20">
    <property type="entry name" value="Oligoendopeptidase f, C-terminal domain"/>
    <property type="match status" value="1"/>
</dbReference>